<organism evidence="1 2">
    <name type="scientific">Caenorhabditis bovis</name>
    <dbReference type="NCBI Taxonomy" id="2654633"/>
    <lineage>
        <taxon>Eukaryota</taxon>
        <taxon>Metazoa</taxon>
        <taxon>Ecdysozoa</taxon>
        <taxon>Nematoda</taxon>
        <taxon>Chromadorea</taxon>
        <taxon>Rhabditida</taxon>
        <taxon>Rhabditina</taxon>
        <taxon>Rhabditomorpha</taxon>
        <taxon>Rhabditoidea</taxon>
        <taxon>Rhabditidae</taxon>
        <taxon>Peloderinae</taxon>
        <taxon>Caenorhabditis</taxon>
    </lineage>
</organism>
<dbReference type="OrthoDB" id="5775978at2759"/>
<reference evidence="1 2" key="1">
    <citation type="submission" date="2020-04" db="EMBL/GenBank/DDBJ databases">
        <authorList>
            <person name="Laetsch R D."/>
            <person name="Stevens L."/>
            <person name="Kumar S."/>
            <person name="Blaxter L. M."/>
        </authorList>
    </citation>
    <scope>NUCLEOTIDE SEQUENCE [LARGE SCALE GENOMIC DNA]</scope>
</reference>
<keyword evidence="2" id="KW-1185">Reference proteome</keyword>
<evidence type="ECO:0000313" key="2">
    <source>
        <dbReference type="Proteomes" id="UP000494206"/>
    </source>
</evidence>
<protein>
    <submittedName>
        <fullName evidence="1">Uncharacterized protein</fullName>
    </submittedName>
</protein>
<gene>
    <name evidence="1" type="ORF">CBOVIS_LOCUS4122</name>
</gene>
<proteinExistence type="predicted"/>
<evidence type="ECO:0000313" key="1">
    <source>
        <dbReference type="EMBL" id="CAB3401367.1"/>
    </source>
</evidence>
<dbReference type="Proteomes" id="UP000494206">
    <property type="component" value="Unassembled WGS sequence"/>
</dbReference>
<name>A0A8S1EKN9_9PELO</name>
<dbReference type="EMBL" id="CADEPM010000003">
    <property type="protein sequence ID" value="CAB3401367.1"/>
    <property type="molecule type" value="Genomic_DNA"/>
</dbReference>
<accession>A0A8S1EKN9</accession>
<sequence>MARVVEVDELAKMFREHDHMVISGIVNGSHSAMGTIELDGKKIEIKKAERGLPTSFTPVPSEDRPLLEKMQKSRNFKKKSYRLSPKASLKDIEAPITPHATSPDTSTCVETSLLRTAVPVHIYFQQRRVGSTEVPCDGPLRQAIQFGLDRISKKIKNRFSFYVYCSIYDVKWDRPKIEFMQTPDPENIFRLLLSPSMADYRIQDIAMRMSTSIPKFNIYIFVKSLDDNGTSTEDLVCHDLWKFHHVY</sequence>
<dbReference type="AlphaFoldDB" id="A0A8S1EKN9"/>
<comment type="caution">
    <text evidence="1">The sequence shown here is derived from an EMBL/GenBank/DDBJ whole genome shotgun (WGS) entry which is preliminary data.</text>
</comment>